<evidence type="ECO:0000256" key="6">
    <source>
        <dbReference type="ARBA" id="ARBA00023136"/>
    </source>
</evidence>
<dbReference type="CTD" id="81491"/>
<feature type="transmembrane region" description="Helical" evidence="10">
    <location>
        <begin position="70"/>
        <end position="95"/>
    </location>
</feature>
<feature type="transmembrane region" description="Helical" evidence="10">
    <location>
        <begin position="230"/>
        <end position="254"/>
    </location>
</feature>
<evidence type="ECO:0000256" key="10">
    <source>
        <dbReference type="SAM" id="Phobius"/>
    </source>
</evidence>
<dbReference type="FunFam" id="1.20.1070.10:FF:000080">
    <property type="entry name" value="probable G-protein coupled receptor 63"/>
    <property type="match status" value="1"/>
</dbReference>
<organism evidence="12 13">
    <name type="scientific">Mastacembelus armatus</name>
    <name type="common">zig-zag eel</name>
    <dbReference type="NCBI Taxonomy" id="205130"/>
    <lineage>
        <taxon>Eukaryota</taxon>
        <taxon>Metazoa</taxon>
        <taxon>Chordata</taxon>
        <taxon>Craniata</taxon>
        <taxon>Vertebrata</taxon>
        <taxon>Euteleostomi</taxon>
        <taxon>Actinopterygii</taxon>
        <taxon>Neopterygii</taxon>
        <taxon>Teleostei</taxon>
        <taxon>Neoteleostei</taxon>
        <taxon>Acanthomorphata</taxon>
        <taxon>Anabantaria</taxon>
        <taxon>Synbranchiformes</taxon>
        <taxon>Mastacembelidae</taxon>
        <taxon>Mastacembelus</taxon>
    </lineage>
</organism>
<dbReference type="RefSeq" id="XP_026175262.1">
    <property type="nucleotide sequence ID" value="XM_026319477.1"/>
</dbReference>
<dbReference type="Pfam" id="PF00001">
    <property type="entry name" value="7tm_1"/>
    <property type="match status" value="1"/>
</dbReference>
<evidence type="ECO:0000256" key="1">
    <source>
        <dbReference type="ARBA" id="ARBA00004651"/>
    </source>
</evidence>
<dbReference type="InterPro" id="IPR051880">
    <property type="entry name" value="GPC_Orphan_Receptors"/>
</dbReference>
<comment type="subcellular location">
    <subcellularLocation>
        <location evidence="1">Cell membrane</location>
        <topology evidence="1">Multi-pass membrane protein</topology>
    </subcellularLocation>
</comment>
<dbReference type="OrthoDB" id="10018052at2759"/>
<evidence type="ECO:0000256" key="7">
    <source>
        <dbReference type="ARBA" id="ARBA00023170"/>
    </source>
</evidence>
<keyword evidence="6 10" id="KW-0472">Membrane</keyword>
<dbReference type="InterPro" id="IPR017452">
    <property type="entry name" value="GPCR_Rhodpsn_7TM"/>
</dbReference>
<keyword evidence="13" id="KW-1185">Reference proteome</keyword>
<feature type="domain" description="G-protein coupled receptors family 1 profile" evidence="11">
    <location>
        <begin position="86"/>
        <end position="359"/>
    </location>
</feature>
<dbReference type="GeneID" id="113137657"/>
<dbReference type="GO" id="GO:0005886">
    <property type="term" value="C:plasma membrane"/>
    <property type="evidence" value="ECO:0007669"/>
    <property type="project" value="UniProtKB-SubCell"/>
</dbReference>
<dbReference type="InterPro" id="IPR000276">
    <property type="entry name" value="GPCR_Rhodpsn"/>
</dbReference>
<feature type="transmembrane region" description="Helical" evidence="10">
    <location>
        <begin position="149"/>
        <end position="171"/>
    </location>
</feature>
<keyword evidence="2" id="KW-1003">Cell membrane</keyword>
<dbReference type="RefSeq" id="XP_026175265.1">
    <property type="nucleotide sequence ID" value="XM_026319480.1"/>
</dbReference>
<evidence type="ECO:0000256" key="8">
    <source>
        <dbReference type="ARBA" id="ARBA00023180"/>
    </source>
</evidence>
<evidence type="ECO:0000313" key="12">
    <source>
        <dbReference type="Ensembl" id="ENSMAMP00000004799.1"/>
    </source>
</evidence>
<dbReference type="FunCoup" id="A0A3Q3L599">
    <property type="interactions" value="1040"/>
</dbReference>
<feature type="transmembrane region" description="Helical" evidence="10">
    <location>
        <begin position="183"/>
        <end position="203"/>
    </location>
</feature>
<protein>
    <submittedName>
        <fullName evidence="12">G protein-coupled receptor 63</fullName>
    </submittedName>
</protein>
<dbReference type="RefSeq" id="XP_026175264.1">
    <property type="nucleotide sequence ID" value="XM_026319479.1"/>
</dbReference>
<dbReference type="PANTHER" id="PTHR24245">
    <property type="entry name" value="G-PROTEIN COUPLED RECEPTOR"/>
    <property type="match status" value="1"/>
</dbReference>
<keyword evidence="4 10" id="KW-1133">Transmembrane helix</keyword>
<evidence type="ECO:0000256" key="5">
    <source>
        <dbReference type="ARBA" id="ARBA00023040"/>
    </source>
</evidence>
<dbReference type="STRING" id="205130.ENSMAMP00000004799"/>
<evidence type="ECO:0000313" key="13">
    <source>
        <dbReference type="Proteomes" id="UP000261640"/>
    </source>
</evidence>
<dbReference type="InParanoid" id="A0A3Q3L599"/>
<dbReference type="Ensembl" id="ENSMAMT00000004919.2">
    <property type="protein sequence ID" value="ENSMAMP00000004799.1"/>
    <property type="gene ID" value="ENSMAMG00000003246.2"/>
</dbReference>
<sequence>MLHSTTDPLPEAGDIDGNLCCLIMGLLNLSERPPMENISTTNISQSPLKLVTPTAEAQGRVQVVSLPLQVFFSFAMVIILLVALVGNVVVCLMVYQRSAMRSAINILLASLAFADMMLAILNMPFALITVVTTTWIFGDIFCRASAMLFWFFVMEGMSILLIISIDRFLIIVQKQDKLSPQRAKVLIVITWGLSFIFSFPLAVGSPALQSPPKAPQCVFGYSIEPGYQTYVLILMLVVFFMPFMVMLYTFMGILNTIRHNAIRIHSHSDSICLSQASKLGLLSLQRPFQMSIDMSFKTRAFTTILILFSVFIVCWAPFTAYTLVATFNNGFYNKDSFFQISTWVLWLCYLKSALNPLIYYWRIKKFREACLDLMPKYFKFLPQLPANTKRRIQPSAVYVCGETRSVV</sequence>
<dbReference type="PROSITE" id="PS50262">
    <property type="entry name" value="G_PROTEIN_RECEP_F1_2"/>
    <property type="match status" value="1"/>
</dbReference>
<evidence type="ECO:0000256" key="2">
    <source>
        <dbReference type="ARBA" id="ARBA00022475"/>
    </source>
</evidence>
<name>A0A3Q3L599_9TELE</name>
<dbReference type="RefSeq" id="XP_026175266.1">
    <property type="nucleotide sequence ID" value="XM_026319481.1"/>
</dbReference>
<keyword evidence="7" id="KW-0675">Receptor</keyword>
<dbReference type="PRINTS" id="PR00237">
    <property type="entry name" value="GPCRRHODOPSN"/>
</dbReference>
<dbReference type="Gene3D" id="1.20.1070.10">
    <property type="entry name" value="Rhodopsin 7-helix transmembrane proteins"/>
    <property type="match status" value="1"/>
</dbReference>
<evidence type="ECO:0000256" key="4">
    <source>
        <dbReference type="ARBA" id="ARBA00022989"/>
    </source>
</evidence>
<keyword evidence="8" id="KW-0325">Glycoprotein</keyword>
<accession>A0A3Q3L599</accession>
<keyword evidence="9" id="KW-0807">Transducer</keyword>
<keyword evidence="3 10" id="KW-0812">Transmembrane</keyword>
<keyword evidence="5" id="KW-0297">G-protein coupled receptor</keyword>
<dbReference type="SUPFAM" id="SSF81321">
    <property type="entry name" value="Family A G protein-coupled receptor-like"/>
    <property type="match status" value="1"/>
</dbReference>
<dbReference type="Proteomes" id="UP000261640">
    <property type="component" value="Unplaced"/>
</dbReference>
<feature type="transmembrane region" description="Helical" evidence="10">
    <location>
        <begin position="107"/>
        <end position="137"/>
    </location>
</feature>
<feature type="transmembrane region" description="Helical" evidence="10">
    <location>
        <begin position="343"/>
        <end position="361"/>
    </location>
</feature>
<proteinExistence type="predicted"/>
<evidence type="ECO:0000256" key="3">
    <source>
        <dbReference type="ARBA" id="ARBA00022692"/>
    </source>
</evidence>
<evidence type="ECO:0000259" key="11">
    <source>
        <dbReference type="PROSITE" id="PS50262"/>
    </source>
</evidence>
<evidence type="ECO:0000256" key="9">
    <source>
        <dbReference type="ARBA" id="ARBA00023224"/>
    </source>
</evidence>
<reference evidence="12" key="1">
    <citation type="submission" date="2025-08" db="UniProtKB">
        <authorList>
            <consortium name="Ensembl"/>
        </authorList>
    </citation>
    <scope>IDENTIFICATION</scope>
</reference>
<dbReference type="PANTHER" id="PTHR24245:SF1">
    <property type="entry name" value="G-PROTEIN COUPLED RECEPTOR 63-RELATED"/>
    <property type="match status" value="1"/>
</dbReference>
<reference evidence="12" key="2">
    <citation type="submission" date="2025-09" db="UniProtKB">
        <authorList>
            <consortium name="Ensembl"/>
        </authorList>
    </citation>
    <scope>IDENTIFICATION</scope>
</reference>
<dbReference type="GO" id="GO:0004930">
    <property type="term" value="F:G protein-coupled receptor activity"/>
    <property type="evidence" value="ECO:0007669"/>
    <property type="project" value="UniProtKB-KW"/>
</dbReference>
<feature type="transmembrane region" description="Helical" evidence="10">
    <location>
        <begin position="300"/>
        <end position="323"/>
    </location>
</feature>
<dbReference type="GeneTree" id="ENSGT00950000183001"/>
<dbReference type="AlphaFoldDB" id="A0A3Q3L599"/>